<keyword evidence="2 5" id="KW-0328">Glycosyltransferase</keyword>
<sequence length="276" mass="31422">MRDPDLTVLVTVYDKIAPAHLRAALASIHTQTMQPADIIVVEDGPLPAALRAVLNQSPDLRRFTLPRNLGAAAASQRGLDEVRTRWLARQDADDISLPNRFEHQLNRARALNVDVLGAAALEFDTDPEHPRALRALPTDHEAIARYARINNPVNNPSLLVRTDAIRQVGGYRHVPYQEDYDLMIRLLGAGYRFYNLPEPLVKFRVTDEQFTRRKNRELTTSERTIQRTLVEAGLISYPRAVANYLARSAYRRLPRSAMNAAYRQLFHRRTRSQPTD</sequence>
<evidence type="ECO:0000256" key="2">
    <source>
        <dbReference type="ARBA" id="ARBA00022676"/>
    </source>
</evidence>
<gene>
    <name evidence="5" type="ORF">QYF62_02730</name>
</gene>
<dbReference type="InterPro" id="IPR001173">
    <property type="entry name" value="Glyco_trans_2-like"/>
</dbReference>
<dbReference type="PANTHER" id="PTHR43685:SF5">
    <property type="entry name" value="GLYCOSYLTRANSFERASE EPSE-RELATED"/>
    <property type="match status" value="1"/>
</dbReference>
<dbReference type="Pfam" id="PF00535">
    <property type="entry name" value="Glycos_transf_2"/>
    <property type="match status" value="1"/>
</dbReference>
<dbReference type="PANTHER" id="PTHR43685">
    <property type="entry name" value="GLYCOSYLTRANSFERASE"/>
    <property type="match status" value="1"/>
</dbReference>
<dbReference type="RefSeq" id="WP_301162198.1">
    <property type="nucleotide sequence ID" value="NZ_JAUHTB010000002.1"/>
</dbReference>
<comment type="caution">
    <text evidence="5">The sequence shown here is derived from an EMBL/GenBank/DDBJ whole genome shotgun (WGS) entry which is preliminary data.</text>
</comment>
<name>A0ABT8GY85_9ACTN</name>
<keyword evidence="3 5" id="KW-0808">Transferase</keyword>
<dbReference type="Gene3D" id="3.90.550.10">
    <property type="entry name" value="Spore Coat Polysaccharide Biosynthesis Protein SpsA, Chain A"/>
    <property type="match status" value="1"/>
</dbReference>
<dbReference type="InterPro" id="IPR029044">
    <property type="entry name" value="Nucleotide-diphossugar_trans"/>
</dbReference>
<feature type="domain" description="Glycosyltransferase 2-like" evidence="4">
    <location>
        <begin position="7"/>
        <end position="152"/>
    </location>
</feature>
<reference evidence="5 6" key="1">
    <citation type="submission" date="2023-07" db="EMBL/GenBank/DDBJ databases">
        <title>Strategy for survival of the halotoleranting strain Dietzia MX2 from the Yakshinskoe mineral salts deposit.</title>
        <authorList>
            <person name="Kharitonova M.A."/>
            <person name="Kupriyanova-Ashina F.G."/>
            <person name="Shakirov T.R."/>
            <person name="Vafina M.S."/>
            <person name="Ilinskaya O.N."/>
        </authorList>
    </citation>
    <scope>NUCLEOTIDE SEQUENCE [LARGE SCALE GENOMIC DNA]</scope>
    <source>
        <strain evidence="5 6">MX2</strain>
    </source>
</reference>
<evidence type="ECO:0000313" key="6">
    <source>
        <dbReference type="Proteomes" id="UP001172702"/>
    </source>
</evidence>
<evidence type="ECO:0000259" key="4">
    <source>
        <dbReference type="Pfam" id="PF00535"/>
    </source>
</evidence>
<dbReference type="EC" id="2.4.-.-" evidence="5"/>
<dbReference type="EMBL" id="JAUHTB010000002">
    <property type="protein sequence ID" value="MDN4504977.1"/>
    <property type="molecule type" value="Genomic_DNA"/>
</dbReference>
<accession>A0ABT8GY85</accession>
<comment type="similarity">
    <text evidence="1">Belongs to the glycosyltransferase 2 family.</text>
</comment>
<evidence type="ECO:0000256" key="1">
    <source>
        <dbReference type="ARBA" id="ARBA00006739"/>
    </source>
</evidence>
<keyword evidence="6" id="KW-1185">Reference proteome</keyword>
<dbReference type="Proteomes" id="UP001172702">
    <property type="component" value="Unassembled WGS sequence"/>
</dbReference>
<organism evidence="5 6">
    <name type="scientific">Dietzia maris</name>
    <dbReference type="NCBI Taxonomy" id="37915"/>
    <lineage>
        <taxon>Bacteria</taxon>
        <taxon>Bacillati</taxon>
        <taxon>Actinomycetota</taxon>
        <taxon>Actinomycetes</taxon>
        <taxon>Mycobacteriales</taxon>
        <taxon>Dietziaceae</taxon>
        <taxon>Dietzia</taxon>
    </lineage>
</organism>
<evidence type="ECO:0000313" key="5">
    <source>
        <dbReference type="EMBL" id="MDN4504977.1"/>
    </source>
</evidence>
<dbReference type="InterPro" id="IPR050834">
    <property type="entry name" value="Glycosyltransf_2"/>
</dbReference>
<proteinExistence type="inferred from homology"/>
<evidence type="ECO:0000256" key="3">
    <source>
        <dbReference type="ARBA" id="ARBA00022679"/>
    </source>
</evidence>
<protein>
    <submittedName>
        <fullName evidence="5">Glycosyltransferase</fullName>
        <ecNumber evidence="5">2.4.-.-</ecNumber>
    </submittedName>
</protein>
<dbReference type="GO" id="GO:0016757">
    <property type="term" value="F:glycosyltransferase activity"/>
    <property type="evidence" value="ECO:0007669"/>
    <property type="project" value="UniProtKB-KW"/>
</dbReference>
<dbReference type="SUPFAM" id="SSF53448">
    <property type="entry name" value="Nucleotide-diphospho-sugar transferases"/>
    <property type="match status" value="1"/>
</dbReference>